<evidence type="ECO:0000256" key="1">
    <source>
        <dbReference type="SAM" id="MobiDB-lite"/>
    </source>
</evidence>
<reference evidence="5" key="2">
    <citation type="submission" date="2012-11" db="EMBL/GenBank/DDBJ databases">
        <authorList>
            <person name="Kuo A."/>
            <person name="Curtis B.A."/>
            <person name="Tanifuji G."/>
            <person name="Burki F."/>
            <person name="Gruber A."/>
            <person name="Irimia M."/>
            <person name="Maruyama S."/>
            <person name="Arias M.C."/>
            <person name="Ball S.G."/>
            <person name="Gile G.H."/>
            <person name="Hirakawa Y."/>
            <person name="Hopkins J.F."/>
            <person name="Rensing S.A."/>
            <person name="Schmutz J."/>
            <person name="Symeonidi A."/>
            <person name="Elias M."/>
            <person name="Eveleigh R.J."/>
            <person name="Herman E.K."/>
            <person name="Klute M.J."/>
            <person name="Nakayama T."/>
            <person name="Obornik M."/>
            <person name="Reyes-Prieto A."/>
            <person name="Armbrust E.V."/>
            <person name="Aves S.J."/>
            <person name="Beiko R.G."/>
            <person name="Coutinho P."/>
            <person name="Dacks J.B."/>
            <person name="Durnford D.G."/>
            <person name="Fast N.M."/>
            <person name="Green B.R."/>
            <person name="Grisdale C."/>
            <person name="Hempe F."/>
            <person name="Henrissat B."/>
            <person name="Hoppner M.P."/>
            <person name="Ishida K.-I."/>
            <person name="Kim E."/>
            <person name="Koreny L."/>
            <person name="Kroth P.G."/>
            <person name="Liu Y."/>
            <person name="Malik S.-B."/>
            <person name="Maier U.G."/>
            <person name="McRose D."/>
            <person name="Mock T."/>
            <person name="Neilson J.A."/>
            <person name="Onodera N.T."/>
            <person name="Poole A.M."/>
            <person name="Pritham E.J."/>
            <person name="Richards T.A."/>
            <person name="Rocap G."/>
            <person name="Roy S.W."/>
            <person name="Sarai C."/>
            <person name="Schaack S."/>
            <person name="Shirato S."/>
            <person name="Slamovits C.H."/>
            <person name="Spencer D.F."/>
            <person name="Suzuki S."/>
            <person name="Worden A.Z."/>
            <person name="Zauner S."/>
            <person name="Barry K."/>
            <person name="Bell C."/>
            <person name="Bharti A.K."/>
            <person name="Crow J.A."/>
            <person name="Grimwood J."/>
            <person name="Kramer R."/>
            <person name="Lindquist E."/>
            <person name="Lucas S."/>
            <person name="Salamov A."/>
            <person name="McFadden G.I."/>
            <person name="Lane C.E."/>
            <person name="Keeling P.J."/>
            <person name="Gray M.W."/>
            <person name="Grigoriev I.V."/>
            <person name="Archibald J.M."/>
        </authorList>
    </citation>
    <scope>NUCLEOTIDE SEQUENCE</scope>
    <source>
        <strain evidence="5">CCMP2712</strain>
    </source>
</reference>
<evidence type="ECO:0000313" key="3">
    <source>
        <dbReference type="EMBL" id="EKX54089.1"/>
    </source>
</evidence>
<dbReference type="KEGG" id="gtt:GUITHDRAFT_150149"/>
<feature type="region of interest" description="Disordered" evidence="1">
    <location>
        <begin position="1"/>
        <end position="34"/>
    </location>
</feature>
<dbReference type="RefSeq" id="XP_005841069.1">
    <property type="nucleotide sequence ID" value="XM_005841012.1"/>
</dbReference>
<dbReference type="EMBL" id="JH992969">
    <property type="protein sequence ID" value="EKX53676.1"/>
    <property type="molecule type" value="Genomic_DNA"/>
</dbReference>
<name>L1JYL8_GUITC</name>
<dbReference type="RefSeq" id="XP_005840656.1">
    <property type="nucleotide sequence ID" value="XM_005840599.1"/>
</dbReference>
<dbReference type="GeneID" id="17310857"/>
<dbReference type="EnsemblProtists" id="EKX53676">
    <property type="protein sequence ID" value="EKX53676"/>
    <property type="gene ID" value="GUITHDRAFT_150256"/>
</dbReference>
<reference evidence="2 5" key="1">
    <citation type="journal article" date="2012" name="Nature">
        <title>Algal genomes reveal evolutionary mosaicism and the fate of nucleomorphs.</title>
        <authorList>
            <consortium name="DOE Joint Genome Institute"/>
            <person name="Curtis B.A."/>
            <person name="Tanifuji G."/>
            <person name="Burki F."/>
            <person name="Gruber A."/>
            <person name="Irimia M."/>
            <person name="Maruyama S."/>
            <person name="Arias M.C."/>
            <person name="Ball S.G."/>
            <person name="Gile G.H."/>
            <person name="Hirakawa Y."/>
            <person name="Hopkins J.F."/>
            <person name="Kuo A."/>
            <person name="Rensing S.A."/>
            <person name="Schmutz J."/>
            <person name="Symeonidi A."/>
            <person name="Elias M."/>
            <person name="Eveleigh R.J."/>
            <person name="Herman E.K."/>
            <person name="Klute M.J."/>
            <person name="Nakayama T."/>
            <person name="Obornik M."/>
            <person name="Reyes-Prieto A."/>
            <person name="Armbrust E.V."/>
            <person name="Aves S.J."/>
            <person name="Beiko R.G."/>
            <person name="Coutinho P."/>
            <person name="Dacks J.B."/>
            <person name="Durnford D.G."/>
            <person name="Fast N.M."/>
            <person name="Green B.R."/>
            <person name="Grisdale C.J."/>
            <person name="Hempel F."/>
            <person name="Henrissat B."/>
            <person name="Hoppner M.P."/>
            <person name="Ishida K."/>
            <person name="Kim E."/>
            <person name="Koreny L."/>
            <person name="Kroth P.G."/>
            <person name="Liu Y."/>
            <person name="Malik S.B."/>
            <person name="Maier U.G."/>
            <person name="McRose D."/>
            <person name="Mock T."/>
            <person name="Neilson J.A."/>
            <person name="Onodera N.T."/>
            <person name="Poole A.M."/>
            <person name="Pritham E.J."/>
            <person name="Richards T.A."/>
            <person name="Rocap G."/>
            <person name="Roy S.W."/>
            <person name="Sarai C."/>
            <person name="Schaack S."/>
            <person name="Shirato S."/>
            <person name="Slamovits C.H."/>
            <person name="Spencer D.F."/>
            <person name="Suzuki S."/>
            <person name="Worden A.Z."/>
            <person name="Zauner S."/>
            <person name="Barry K."/>
            <person name="Bell C."/>
            <person name="Bharti A.K."/>
            <person name="Crow J.A."/>
            <person name="Grimwood J."/>
            <person name="Kramer R."/>
            <person name="Lindquist E."/>
            <person name="Lucas S."/>
            <person name="Salamov A."/>
            <person name="McFadden G.I."/>
            <person name="Lane C.E."/>
            <person name="Keeling P.J."/>
            <person name="Gray M.W."/>
            <person name="Grigoriev I.V."/>
            <person name="Archibald J.M."/>
        </authorList>
    </citation>
    <scope>NUCLEOTIDE SEQUENCE</scope>
    <source>
        <strain evidence="2 5">CCMP2712</strain>
    </source>
</reference>
<evidence type="ECO:0000313" key="5">
    <source>
        <dbReference type="Proteomes" id="UP000011087"/>
    </source>
</evidence>
<reference evidence="4" key="3">
    <citation type="submission" date="2016-03" db="UniProtKB">
        <authorList>
            <consortium name="EnsemblProtists"/>
        </authorList>
    </citation>
    <scope>IDENTIFICATION</scope>
</reference>
<evidence type="ECO:0000313" key="2">
    <source>
        <dbReference type="EMBL" id="EKX53676.1"/>
    </source>
</evidence>
<dbReference type="HOGENOM" id="CLU_2678598_0_0_1"/>
<proteinExistence type="predicted"/>
<organism evidence="2">
    <name type="scientific">Guillardia theta (strain CCMP2712)</name>
    <name type="common">Cryptophyte</name>
    <dbReference type="NCBI Taxonomy" id="905079"/>
    <lineage>
        <taxon>Eukaryota</taxon>
        <taxon>Cryptophyceae</taxon>
        <taxon>Pyrenomonadales</taxon>
        <taxon>Geminigeraceae</taxon>
        <taxon>Guillardia</taxon>
    </lineage>
</organism>
<protein>
    <submittedName>
        <fullName evidence="2 4">Uncharacterized protein</fullName>
    </submittedName>
</protein>
<dbReference type="PaxDb" id="55529-EKX53676"/>
<dbReference type="GeneID" id="17310387"/>
<gene>
    <name evidence="3" type="ORF">GUITHDRAFT_150149</name>
    <name evidence="2" type="ORF">GUITHDRAFT_150256</name>
</gene>
<dbReference type="Proteomes" id="UP000011087">
    <property type="component" value="Unassembled WGS sequence"/>
</dbReference>
<evidence type="ECO:0000313" key="4">
    <source>
        <dbReference type="EnsemblProtists" id="EKX53676"/>
    </source>
</evidence>
<keyword evidence="5" id="KW-1185">Reference proteome</keyword>
<dbReference type="EnsemblProtists" id="EKX54089">
    <property type="protein sequence ID" value="EKX54089"/>
    <property type="gene ID" value="GUITHDRAFT_150149"/>
</dbReference>
<dbReference type="KEGG" id="gtt:GUITHDRAFT_150256"/>
<dbReference type="EMBL" id="JH992968">
    <property type="protein sequence ID" value="EKX54089.1"/>
    <property type="molecule type" value="Genomic_DNA"/>
</dbReference>
<sequence>MRRIPGCTRDDGSVGQGGLELTEDPGPNAFAERPSSAAVSLFAERSASHHRKRNASSCKRPSVLAMMGRKAFGGTC</sequence>
<accession>L1JYL8</accession>
<dbReference type="AlphaFoldDB" id="L1JYL8"/>